<evidence type="ECO:0000256" key="1">
    <source>
        <dbReference type="SAM" id="MobiDB-lite"/>
    </source>
</evidence>
<accession>A0A2T1GH72</accession>
<comment type="caution">
    <text evidence="3">The sequence shown here is derived from an EMBL/GenBank/DDBJ whole genome shotgun (WGS) entry which is preliminary data.</text>
</comment>
<feature type="compositionally biased region" description="Polar residues" evidence="1">
    <location>
        <begin position="178"/>
        <end position="194"/>
    </location>
</feature>
<gene>
    <name evidence="3" type="ORF">C7B77_09760</name>
</gene>
<evidence type="ECO:0000256" key="2">
    <source>
        <dbReference type="SAM" id="Phobius"/>
    </source>
</evidence>
<reference evidence="3 4" key="1">
    <citation type="submission" date="2018-03" db="EMBL/GenBank/DDBJ databases">
        <title>The ancient ancestry and fast evolution of plastids.</title>
        <authorList>
            <person name="Moore K.R."/>
            <person name="Magnabosco C."/>
            <person name="Momper L."/>
            <person name="Gold D.A."/>
            <person name="Bosak T."/>
            <person name="Fournier G.P."/>
        </authorList>
    </citation>
    <scope>NUCLEOTIDE SEQUENCE [LARGE SCALE GENOMIC DNA]</scope>
    <source>
        <strain evidence="3 4">CCALA 037</strain>
    </source>
</reference>
<dbReference type="EMBL" id="PVWO01000095">
    <property type="protein sequence ID" value="PSB57044.1"/>
    <property type="molecule type" value="Genomic_DNA"/>
</dbReference>
<keyword evidence="2" id="KW-1133">Transmembrane helix</keyword>
<evidence type="ECO:0000313" key="4">
    <source>
        <dbReference type="Proteomes" id="UP000238937"/>
    </source>
</evidence>
<feature type="region of interest" description="Disordered" evidence="1">
    <location>
        <begin position="1"/>
        <end position="20"/>
    </location>
</feature>
<name>A0A2T1GH72_9CYAN</name>
<keyword evidence="2" id="KW-0812">Transmembrane</keyword>
<proteinExistence type="predicted"/>
<evidence type="ECO:0000313" key="3">
    <source>
        <dbReference type="EMBL" id="PSB57044.1"/>
    </source>
</evidence>
<dbReference type="RefSeq" id="WP_106303471.1">
    <property type="nucleotide sequence ID" value="NZ_PVWO01000095.1"/>
</dbReference>
<feature type="region of interest" description="Disordered" evidence="1">
    <location>
        <begin position="138"/>
        <end position="194"/>
    </location>
</feature>
<sequence length="194" mass="20030">MANNYNNPQERTEAERRRLAEAELQYQRERSAEDSGTANGLVIGSILVALVGLGSLAAYYLNRPAPTPTTIINTPPTPAASVSPAPPKQTTIIDRTVEKTAPPKVVEVEKPVAVPVPAAPKVVEVEKPVIVPGETKVIRVPTPAATPTPPSAADKSNTPAASPTPSVPPSTPAGEGTDSPNAPDSSNTAPANNN</sequence>
<feature type="compositionally biased region" description="Basic and acidic residues" evidence="1">
    <location>
        <begin position="10"/>
        <end position="20"/>
    </location>
</feature>
<keyword evidence="2" id="KW-0472">Membrane</keyword>
<organism evidence="3 4">
    <name type="scientific">Chamaesiphon polymorphus CCALA 037</name>
    <dbReference type="NCBI Taxonomy" id="2107692"/>
    <lineage>
        <taxon>Bacteria</taxon>
        <taxon>Bacillati</taxon>
        <taxon>Cyanobacteriota</taxon>
        <taxon>Cyanophyceae</taxon>
        <taxon>Gomontiellales</taxon>
        <taxon>Chamaesiphonaceae</taxon>
        <taxon>Chamaesiphon</taxon>
    </lineage>
</organism>
<protein>
    <submittedName>
        <fullName evidence="3">Uncharacterized protein</fullName>
    </submittedName>
</protein>
<dbReference type="AlphaFoldDB" id="A0A2T1GH72"/>
<dbReference type="Proteomes" id="UP000238937">
    <property type="component" value="Unassembled WGS sequence"/>
</dbReference>
<keyword evidence="4" id="KW-1185">Reference proteome</keyword>
<feature type="transmembrane region" description="Helical" evidence="2">
    <location>
        <begin position="41"/>
        <end position="61"/>
    </location>
</feature>